<dbReference type="SUPFAM" id="SSF53335">
    <property type="entry name" value="S-adenosyl-L-methionine-dependent methyltransferases"/>
    <property type="match status" value="1"/>
</dbReference>
<keyword evidence="2" id="KW-0489">Methyltransferase</keyword>
<dbReference type="InterPro" id="IPR029063">
    <property type="entry name" value="SAM-dependent_MTases_sf"/>
</dbReference>
<dbReference type="PANTHER" id="PTHR43036:SF2">
    <property type="entry name" value="OS04G0481300 PROTEIN"/>
    <property type="match status" value="1"/>
</dbReference>
<protein>
    <submittedName>
        <fullName evidence="2">SAM-dependent methyltransferase</fullName>
    </submittedName>
</protein>
<keyword evidence="2" id="KW-0808">Transferase</keyword>
<comment type="caution">
    <text evidence="2">The sequence shown here is derived from an EMBL/GenBank/DDBJ whole genome shotgun (WGS) entry which is preliminary data.</text>
</comment>
<dbReference type="OrthoDB" id="6191410at2"/>
<feature type="domain" description="Methyltransferase type 11" evidence="1">
    <location>
        <begin position="73"/>
        <end position="125"/>
    </location>
</feature>
<proteinExistence type="predicted"/>
<dbReference type="PANTHER" id="PTHR43036">
    <property type="entry name" value="OSJNBB0011N17.9 PROTEIN"/>
    <property type="match status" value="1"/>
</dbReference>
<dbReference type="Gene3D" id="3.40.50.150">
    <property type="entry name" value="Vaccinia Virus protein VP39"/>
    <property type="match status" value="1"/>
</dbReference>
<keyword evidence="3" id="KW-1185">Reference proteome</keyword>
<dbReference type="EMBL" id="MRUL01000026">
    <property type="protein sequence ID" value="OON36458.1"/>
    <property type="molecule type" value="Genomic_DNA"/>
</dbReference>
<dbReference type="InterPro" id="IPR013216">
    <property type="entry name" value="Methyltransf_11"/>
</dbReference>
<name>A0A1S8YCI0_9GAMM</name>
<reference evidence="2 3" key="1">
    <citation type="submission" date="2016-12" db="EMBL/GenBank/DDBJ databases">
        <title>Izhakiella australiana sp. nov. of genus Izhakiella isolated from Australian desert.</title>
        <authorList>
            <person name="Ji M."/>
        </authorList>
    </citation>
    <scope>NUCLEOTIDE SEQUENCE [LARGE SCALE GENOMIC DNA]</scope>
    <source>
        <strain evidence="2 3">D4N98</strain>
    </source>
</reference>
<organism evidence="2 3">
    <name type="scientific">Izhakiella australiensis</name>
    <dbReference type="NCBI Taxonomy" id="1926881"/>
    <lineage>
        <taxon>Bacteria</taxon>
        <taxon>Pseudomonadati</taxon>
        <taxon>Pseudomonadota</taxon>
        <taxon>Gammaproteobacteria</taxon>
        <taxon>Enterobacterales</taxon>
        <taxon>Erwiniaceae</taxon>
        <taxon>Izhakiella</taxon>
    </lineage>
</organism>
<sequence>MKPAKIRQISATPNSWNDMLWGEHYRDALAMHLKPCLTKLYGFHFLKVGHLSAELATDDCPISHQVNVALQGDNIQVQADPLHLPFESKSVDACLLAHTLSWSHDPHRILREVDRVLIDDGWLIITGFNPISMLGMGKLLPGLHRRIPWNSRMFSQMRLLDWLSLLNYELVQRGGFQVLPWRKQGGKVISKHLPALGCLTIMVARKRTLPLTMNPARKASGKTQLRPVIGATQHYRQNGKDQASGR</sequence>
<dbReference type="Pfam" id="PF08241">
    <property type="entry name" value="Methyltransf_11"/>
    <property type="match status" value="1"/>
</dbReference>
<dbReference type="CDD" id="cd02440">
    <property type="entry name" value="AdoMet_MTases"/>
    <property type="match status" value="1"/>
</dbReference>
<gene>
    <name evidence="2" type="ORF">BTJ39_22000</name>
</gene>
<dbReference type="STRING" id="1926881.BTJ39_22000"/>
<dbReference type="GO" id="GO:0032259">
    <property type="term" value="P:methylation"/>
    <property type="evidence" value="ECO:0007669"/>
    <property type="project" value="UniProtKB-KW"/>
</dbReference>
<dbReference type="GO" id="GO:0008757">
    <property type="term" value="F:S-adenosylmethionine-dependent methyltransferase activity"/>
    <property type="evidence" value="ECO:0007669"/>
    <property type="project" value="InterPro"/>
</dbReference>
<dbReference type="RefSeq" id="WP_078004826.1">
    <property type="nucleotide sequence ID" value="NZ_MRUL01000026.1"/>
</dbReference>
<dbReference type="AlphaFoldDB" id="A0A1S8YCI0"/>
<accession>A0A1S8YCI0</accession>
<evidence type="ECO:0000259" key="1">
    <source>
        <dbReference type="Pfam" id="PF08241"/>
    </source>
</evidence>
<evidence type="ECO:0000313" key="2">
    <source>
        <dbReference type="EMBL" id="OON36458.1"/>
    </source>
</evidence>
<evidence type="ECO:0000313" key="3">
    <source>
        <dbReference type="Proteomes" id="UP000190667"/>
    </source>
</evidence>
<dbReference type="Proteomes" id="UP000190667">
    <property type="component" value="Unassembled WGS sequence"/>
</dbReference>